<dbReference type="PANTHER" id="PTHR43790">
    <property type="entry name" value="CARBOHYDRATE TRANSPORT ATP-BINDING PROTEIN MG119-RELATED"/>
    <property type="match status" value="1"/>
</dbReference>
<dbReference type="CDD" id="cd03216">
    <property type="entry name" value="ABC_Carb_Monos_I"/>
    <property type="match status" value="1"/>
</dbReference>
<reference evidence="6" key="1">
    <citation type="submission" date="2021-06" db="EMBL/GenBank/DDBJ databases">
        <authorList>
            <person name="Criscuolo A."/>
        </authorList>
    </citation>
    <scope>NUCLEOTIDE SEQUENCE</scope>
    <source>
        <strain evidence="6">CIP111803</strain>
    </source>
</reference>
<dbReference type="Proteomes" id="UP000693892">
    <property type="component" value="Unassembled WGS sequence"/>
</dbReference>
<evidence type="ECO:0000313" key="7">
    <source>
        <dbReference type="Proteomes" id="UP000693892"/>
    </source>
</evidence>
<comment type="caution">
    <text evidence="6">The sequence shown here is derived from an EMBL/GenBank/DDBJ whole genome shotgun (WGS) entry which is preliminary data.</text>
</comment>
<keyword evidence="3" id="KW-0547">Nucleotide-binding</keyword>
<proteinExistence type="predicted"/>
<dbReference type="Pfam" id="PF00005">
    <property type="entry name" value="ABC_tran"/>
    <property type="match status" value="2"/>
</dbReference>
<evidence type="ECO:0000256" key="4">
    <source>
        <dbReference type="ARBA" id="ARBA00022840"/>
    </source>
</evidence>
<evidence type="ECO:0000256" key="3">
    <source>
        <dbReference type="ARBA" id="ARBA00022741"/>
    </source>
</evidence>
<keyword evidence="4 6" id="KW-0067">ATP-binding</keyword>
<protein>
    <submittedName>
        <fullName evidence="6">Ribose import ATP-binding protein RbsA</fullName>
    </submittedName>
</protein>
<evidence type="ECO:0000313" key="6">
    <source>
        <dbReference type="EMBL" id="CAG7610337.1"/>
    </source>
</evidence>
<dbReference type="SMART" id="SM00382">
    <property type="entry name" value="AAA"/>
    <property type="match status" value="2"/>
</dbReference>
<feature type="domain" description="ABC transporter" evidence="5">
    <location>
        <begin position="16"/>
        <end position="252"/>
    </location>
</feature>
<dbReference type="InterPro" id="IPR003593">
    <property type="entry name" value="AAA+_ATPase"/>
</dbReference>
<dbReference type="InterPro" id="IPR050107">
    <property type="entry name" value="ABC_carbohydrate_import_ATPase"/>
</dbReference>
<dbReference type="InterPro" id="IPR017871">
    <property type="entry name" value="ABC_transporter-like_CS"/>
</dbReference>
<dbReference type="EMBL" id="CAJVAP010000012">
    <property type="protein sequence ID" value="CAG7610337.1"/>
    <property type="molecule type" value="Genomic_DNA"/>
</dbReference>
<evidence type="ECO:0000256" key="1">
    <source>
        <dbReference type="ARBA" id="ARBA00022448"/>
    </source>
</evidence>
<dbReference type="RefSeq" id="WP_218114920.1">
    <property type="nucleotide sequence ID" value="NZ_CAJVAP010000012.1"/>
</dbReference>
<accession>A0A916NGU3</accession>
<dbReference type="GO" id="GO:0016887">
    <property type="term" value="F:ATP hydrolysis activity"/>
    <property type="evidence" value="ECO:0007669"/>
    <property type="project" value="InterPro"/>
</dbReference>
<dbReference type="GO" id="GO:0005524">
    <property type="term" value="F:ATP binding"/>
    <property type="evidence" value="ECO:0007669"/>
    <property type="project" value="UniProtKB-KW"/>
</dbReference>
<name>A0A916NGU3_9MICO</name>
<keyword evidence="1" id="KW-0813">Transport</keyword>
<keyword evidence="7" id="KW-1185">Reference proteome</keyword>
<dbReference type="AlphaFoldDB" id="A0A916NGU3"/>
<gene>
    <name evidence="6" type="primary">rbsA_3</name>
    <name evidence="6" type="ORF">LEUCIP111803_01301</name>
</gene>
<feature type="domain" description="ABC transporter" evidence="5">
    <location>
        <begin position="263"/>
        <end position="506"/>
    </location>
</feature>
<dbReference type="CDD" id="cd03215">
    <property type="entry name" value="ABC_Carb_Monos_II"/>
    <property type="match status" value="1"/>
</dbReference>
<sequence>MDAVQDRPSDRPSVHIEATGVEKRYGGVRALRGVDLSIRRGEVHALVGENGAGKSTLGKILAGSVSADGGRILVNGRPVRYRRPSDARKDGIAIIDQELATLSHRTVLENVFLGSHHARLGMVSRRQQFEDFDRLVEEYGFSGLDPRAIAGDLRVADQQRVEILRALARSSELIVMDEPTAPLSRREVEQLHGVIRSLKAQGTSIVFVSHFLDEVLEITDTVTVMKDGQRVRTSATADETKDSLVLGMLGRSLDSVFPEKRVAHTGDTVLAVEGLSRQGVLKDVGFTVRAGEIVGLGGLVGSGRTETLRAVFGADAVDAGTIAVAGKPVTHRSPADAMKNGLALVPESRKSQGLLMGRSIHENIVLPALGRISPGGIIRSRRESQRIEEMIRELGIKLGRSTDPVSTLSGGNQQKVAIAKWLVDVPRLLMIDEPTRGVDIGAKASIYKVLRALADEGMAILLVSSELEELLGLSDRVYVMSRGRLVEEFTGDLESQEEAVLTAAFA</sequence>
<keyword evidence="2" id="KW-0677">Repeat</keyword>
<dbReference type="PROSITE" id="PS50893">
    <property type="entry name" value="ABC_TRANSPORTER_2"/>
    <property type="match status" value="2"/>
</dbReference>
<evidence type="ECO:0000256" key="2">
    <source>
        <dbReference type="ARBA" id="ARBA00022737"/>
    </source>
</evidence>
<dbReference type="PROSITE" id="PS00211">
    <property type="entry name" value="ABC_TRANSPORTER_1"/>
    <property type="match status" value="1"/>
</dbReference>
<dbReference type="PANTHER" id="PTHR43790:SF9">
    <property type="entry name" value="GALACTOFURANOSE TRANSPORTER ATP-BINDING PROTEIN YTFR"/>
    <property type="match status" value="1"/>
</dbReference>
<evidence type="ECO:0000259" key="5">
    <source>
        <dbReference type="PROSITE" id="PS50893"/>
    </source>
</evidence>
<dbReference type="InterPro" id="IPR003439">
    <property type="entry name" value="ABC_transporter-like_ATP-bd"/>
</dbReference>
<organism evidence="6 7">
    <name type="scientific">Leucobacter soli</name>
    <dbReference type="NCBI Taxonomy" id="2812850"/>
    <lineage>
        <taxon>Bacteria</taxon>
        <taxon>Bacillati</taxon>
        <taxon>Actinomycetota</taxon>
        <taxon>Actinomycetes</taxon>
        <taxon>Micrococcales</taxon>
        <taxon>Microbacteriaceae</taxon>
        <taxon>Leucobacter</taxon>
    </lineage>
</organism>